<keyword evidence="5" id="KW-0677">Repeat</keyword>
<keyword evidence="12" id="KW-1185">Reference proteome</keyword>
<dbReference type="Pfam" id="PF13088">
    <property type="entry name" value="BNR_2"/>
    <property type="match status" value="1"/>
</dbReference>
<dbReference type="InterPro" id="IPR023364">
    <property type="entry name" value="Trans_sialidase_dom3"/>
</dbReference>
<feature type="region of interest" description="Disordered" evidence="8">
    <location>
        <begin position="1204"/>
        <end position="1248"/>
    </location>
</feature>
<keyword evidence="4 9" id="KW-0732">Signal</keyword>
<sequence>MKIKNQNFKITLVSLLVSAAVGSVCFAAAEIPNATSSPVNTAILDFSSIDDFSQPINLTTQFTDKNVFNLGSGTLTFRIRPNAGFSNLLGVSDSSSDVRYIAFYVNVKNGKEQYGVEIRNGQNTRLIPNSELVTNPLSPSENGFRTITYSFDKQAQSIKIYVDGQLQKSTNQSKFFEDISGLDLATLGQLTRHSPNYPTNKFSGSIYHAGATDEVLSETAIQRLHEDIVARHSIDLAKQAEKLASLAQKRSAMGAFMSEKYEIFKPHQAGANNYRIPGLLALDSGVVIAAIDKRNQHASDWGNIDLAIRRSLDGGITWQDDQLVVDLAEQTYPSLGAAESALVIDAVMVQNRNDKRVTLVFDMFPESQALFGMFSNSQASFESEGNGHIQVDGKWYRLITDVDGNRYTVREGGVVYNRLGEAQDFRIVTEGDPAIAFKNLGDIIQISTNERKGNIFLRSRKTGHDSGPFNAHYTTYLWMTYSDDNGATWASPVDITTQVKADWMRFLGTGPGTGIQLKDGTLMIPVYYTNRDNKQSSAVIMSKDGGKTWTRGDSPNDAYLDEIGGSRYLNTTDYEITESQVVEMNNGDIKMFSRNRSGAVIISTSHDGGMTWDKGMRLKETALLDPYSQMSVIHYSKLINGKEYLVFANPHANGARRNGMAWLGEVQEDGSIQWKYNTVIDPGTYSYNSLTELPNGDIGLLYEQRQGDNVQYVRFNLQELLWKDNLIYRDSRNDSNPNVSFNSLEEETFYKIGDGEMVKVGEGANPAKLVVEEGIATLSQTPDAQGNVQAYSDVQVNSQGTLRVGNDYSQVPLENLHLNGGTLDVNGHYFIIDHHNNREGLRAENINGNIINTKDDVTLEYQVGGNTTLNGKLGDIESRGVLNFNYAPESANSELRLTGDSTLGTLNVQKGTLVLAPKTNHLAETTHIEPNGTLRLEDSVLNTKLTEIAPNANLIAKVSAQNVAALFSERVIGDGNLIKQGEGVLLLDGEIAHRGKTDIQQGSVWLNGGSLSGSEVILGAGTQLAGSGKINAKTQWSLGSRIAPSLYENLDVSQERAANVFSPQTLSFTDVENLGAEVELRVNNHHDDLTQWTHDRLVIEGDLKTQSAVPVDVVLLGDRQGKSDRNHNGAYDANEGLSLIRVYGEGALSQFVLRQAQDLSHSPYDLSLVSVDKGIAGNYYDYQLHNTLIDANGNAVTPVIKASVPNPQVEPTPQVAPSPQVEPTPQVAPSPQVEPTPQVTPSPQVAPIPQVTPTPPARAKLKAQVPSYLVATNAMLSQGNALRDRFLDNAYAKEKQGFYVLQQYDKRRYESDLSFSNYGYDFDSKQHSTLFGGYIPLTAQTELHGGIGFSRQKVTPKAADGASETRYKTTSLLFALQHKWDNWRLNGGVGVHFHRGDVSAAGASGKIKGTQYQVDTELGYQIGDEQFRITPTVGLSYQQLHVNIDDRSMSSLSIEQDKRRVLTPSLGAYAEWNQARFQWKLGAFYEHNQDSGKDLYVGNERFLTGKLGNAVVVKASGDVALTPQLSFGVQLNHRHSVSNAKLKQTEVAGKLEYRF</sequence>
<dbReference type="SMART" id="SM00869">
    <property type="entry name" value="Autotransporter"/>
    <property type="match status" value="1"/>
</dbReference>
<evidence type="ECO:0000313" key="11">
    <source>
        <dbReference type="EMBL" id="VTU08021.1"/>
    </source>
</evidence>
<organism evidence="11 12">
    <name type="scientific">Actinobacillus porcinus</name>
    <dbReference type="NCBI Taxonomy" id="51048"/>
    <lineage>
        <taxon>Bacteria</taxon>
        <taxon>Pseudomonadati</taxon>
        <taxon>Pseudomonadota</taxon>
        <taxon>Gammaproteobacteria</taxon>
        <taxon>Pasteurellales</taxon>
        <taxon>Pasteurellaceae</taxon>
        <taxon>Actinobacillus</taxon>
    </lineage>
</organism>
<feature type="chain" id="PRO_5045818802" description="exo-alpha-sialidase" evidence="9">
    <location>
        <begin position="30"/>
        <end position="1555"/>
    </location>
</feature>
<dbReference type="EMBL" id="CABFKI010000007">
    <property type="protein sequence ID" value="VTU08021.1"/>
    <property type="molecule type" value="Genomic_DNA"/>
</dbReference>
<keyword evidence="7 11" id="KW-0326">Glycosidase</keyword>
<protein>
    <recommendedName>
        <fullName evidence="3">exo-alpha-sialidase</fullName>
        <ecNumber evidence="3">3.2.1.18</ecNumber>
    </recommendedName>
</protein>
<reference evidence="11 12" key="1">
    <citation type="submission" date="2019-05" db="EMBL/GenBank/DDBJ databases">
        <authorList>
            <consortium name="Pathogen Informatics"/>
        </authorList>
    </citation>
    <scope>NUCLEOTIDE SEQUENCE [LARGE SCALE GENOMIC DNA]</scope>
    <source>
        <strain evidence="11 12">NM319</strain>
    </source>
</reference>
<feature type="domain" description="Autotransporter" evidence="10">
    <location>
        <begin position="1291"/>
        <end position="1555"/>
    </location>
</feature>
<evidence type="ECO:0000259" key="10">
    <source>
        <dbReference type="PROSITE" id="PS51208"/>
    </source>
</evidence>
<dbReference type="InterPro" id="IPR004124">
    <property type="entry name" value="Glyco_hydro_33_N"/>
</dbReference>
<dbReference type="Gene3D" id="2.60.120.200">
    <property type="match status" value="1"/>
</dbReference>
<dbReference type="SUPFAM" id="SSF103515">
    <property type="entry name" value="Autotransporter"/>
    <property type="match status" value="1"/>
</dbReference>
<dbReference type="GeneID" id="86155650"/>
<dbReference type="InterPro" id="IPR011040">
    <property type="entry name" value="Sialidase"/>
</dbReference>
<evidence type="ECO:0000256" key="3">
    <source>
        <dbReference type="ARBA" id="ARBA00012733"/>
    </source>
</evidence>
<dbReference type="SUPFAM" id="SSF50939">
    <property type="entry name" value="Sialidases"/>
    <property type="match status" value="1"/>
</dbReference>
<dbReference type="EC" id="3.2.1.18" evidence="3"/>
<comment type="similarity">
    <text evidence="2">Belongs to the glycosyl hydrolase 33 family.</text>
</comment>
<dbReference type="Proteomes" id="UP000308167">
    <property type="component" value="Unassembled WGS sequence"/>
</dbReference>
<dbReference type="PANTHER" id="PTHR10628:SF30">
    <property type="entry name" value="EXO-ALPHA-SIALIDASE"/>
    <property type="match status" value="1"/>
</dbReference>
<evidence type="ECO:0000313" key="12">
    <source>
        <dbReference type="Proteomes" id="UP000308167"/>
    </source>
</evidence>
<evidence type="ECO:0000256" key="2">
    <source>
        <dbReference type="ARBA" id="ARBA00009348"/>
    </source>
</evidence>
<dbReference type="InterPro" id="IPR012332">
    <property type="entry name" value="Autotransporter_pectin_lyase_C"/>
</dbReference>
<gene>
    <name evidence="11" type="primary">nanA_2</name>
    <name evidence="11" type="ORF">SAMEA1410922_01254</name>
</gene>
<dbReference type="InterPro" id="IPR036709">
    <property type="entry name" value="Autotransporte_beta_dom_sf"/>
</dbReference>
<dbReference type="GO" id="GO:0004308">
    <property type="term" value="F:exo-alpha-sialidase activity"/>
    <property type="evidence" value="ECO:0007669"/>
    <property type="project" value="UniProtKB-EC"/>
</dbReference>
<dbReference type="Gene3D" id="2.120.10.10">
    <property type="match status" value="1"/>
</dbReference>
<evidence type="ECO:0000256" key="1">
    <source>
        <dbReference type="ARBA" id="ARBA00000427"/>
    </source>
</evidence>
<dbReference type="Gene3D" id="2.40.220.10">
    <property type="entry name" value="Intramolecular Trans-sialidase, Domain 3"/>
    <property type="match status" value="1"/>
</dbReference>
<feature type="compositionally biased region" description="Pro residues" evidence="8">
    <location>
        <begin position="1208"/>
        <end position="1248"/>
    </location>
</feature>
<evidence type="ECO:0000256" key="5">
    <source>
        <dbReference type="ARBA" id="ARBA00022737"/>
    </source>
</evidence>
<comment type="catalytic activity">
    <reaction evidence="1">
        <text>Hydrolysis of alpha-(2-&gt;3)-, alpha-(2-&gt;6)-, alpha-(2-&gt;8)- glycosidic linkages of terminal sialic acid residues in oligosaccharides, glycoproteins, glycolipids, colominic acid and synthetic substrates.</text>
        <dbReference type="EC" id="3.2.1.18"/>
    </reaction>
</comment>
<dbReference type="SUPFAM" id="SSF49899">
    <property type="entry name" value="Concanavalin A-like lectins/glucanases"/>
    <property type="match status" value="1"/>
</dbReference>
<dbReference type="InterPro" id="IPR036278">
    <property type="entry name" value="Sialidase_sf"/>
</dbReference>
<dbReference type="InterPro" id="IPR005546">
    <property type="entry name" value="Autotransporte_beta"/>
</dbReference>
<name>A0ABY6TJY3_9PAST</name>
<dbReference type="RefSeq" id="WP_135710050.1">
    <property type="nucleotide sequence ID" value="NZ_CABFKI010000007.1"/>
</dbReference>
<proteinExistence type="inferred from homology"/>
<evidence type="ECO:0000256" key="6">
    <source>
        <dbReference type="ARBA" id="ARBA00022801"/>
    </source>
</evidence>
<evidence type="ECO:0000256" key="7">
    <source>
        <dbReference type="ARBA" id="ARBA00023295"/>
    </source>
</evidence>
<dbReference type="SUPFAM" id="SSF51126">
    <property type="entry name" value="Pectin lyase-like"/>
    <property type="match status" value="1"/>
</dbReference>
<dbReference type="PROSITE" id="PS51208">
    <property type="entry name" value="AUTOTRANSPORTER"/>
    <property type="match status" value="1"/>
</dbReference>
<dbReference type="Gene3D" id="2.40.128.130">
    <property type="entry name" value="Autotransporter beta-domain"/>
    <property type="match status" value="1"/>
</dbReference>
<dbReference type="Gene3D" id="2.160.20.20">
    <property type="match status" value="1"/>
</dbReference>
<dbReference type="CDD" id="cd15482">
    <property type="entry name" value="Sialidase_non-viral"/>
    <property type="match status" value="1"/>
</dbReference>
<dbReference type="InterPro" id="IPR013320">
    <property type="entry name" value="ConA-like_dom_sf"/>
</dbReference>
<dbReference type="InterPro" id="IPR026856">
    <property type="entry name" value="Sialidase_fam"/>
</dbReference>
<accession>A0ABY6TJY3</accession>
<dbReference type="Pfam" id="PF02973">
    <property type="entry name" value="Sialidase"/>
    <property type="match status" value="1"/>
</dbReference>
<dbReference type="PANTHER" id="PTHR10628">
    <property type="entry name" value="SIALIDASE"/>
    <property type="match status" value="1"/>
</dbReference>
<feature type="signal peptide" evidence="9">
    <location>
        <begin position="1"/>
        <end position="29"/>
    </location>
</feature>
<evidence type="ECO:0000256" key="8">
    <source>
        <dbReference type="SAM" id="MobiDB-lite"/>
    </source>
</evidence>
<evidence type="ECO:0000256" key="4">
    <source>
        <dbReference type="ARBA" id="ARBA00022729"/>
    </source>
</evidence>
<dbReference type="InterPro" id="IPR011050">
    <property type="entry name" value="Pectin_lyase_fold/virulence"/>
</dbReference>
<comment type="caution">
    <text evidence="11">The sequence shown here is derived from an EMBL/GenBank/DDBJ whole genome shotgun (WGS) entry which is preliminary data.</text>
</comment>
<evidence type="ECO:0000256" key="9">
    <source>
        <dbReference type="SAM" id="SignalP"/>
    </source>
</evidence>
<keyword evidence="6 11" id="KW-0378">Hydrolase</keyword>